<name>A0A9W6F8B9_9CHLO</name>
<dbReference type="PROSITE" id="PS00452">
    <property type="entry name" value="GUANYLATE_CYCLASE_1"/>
    <property type="match status" value="1"/>
</dbReference>
<dbReference type="GO" id="GO:0007168">
    <property type="term" value="P:receptor guanylyl cyclase signaling pathway"/>
    <property type="evidence" value="ECO:0007669"/>
    <property type="project" value="TreeGrafter"/>
</dbReference>
<evidence type="ECO:0000313" key="11">
    <source>
        <dbReference type="Proteomes" id="UP001165080"/>
    </source>
</evidence>
<evidence type="ECO:0000256" key="4">
    <source>
        <dbReference type="ARBA" id="ARBA00022989"/>
    </source>
</evidence>
<comment type="subcellular location">
    <subcellularLocation>
        <location evidence="1">Membrane</location>
    </subcellularLocation>
</comment>
<accession>A0A9W6F8B9</accession>
<dbReference type="InterPro" id="IPR001054">
    <property type="entry name" value="A/G_cyclase"/>
</dbReference>
<evidence type="ECO:0000256" key="1">
    <source>
        <dbReference type="ARBA" id="ARBA00004370"/>
    </source>
</evidence>
<evidence type="ECO:0000256" key="3">
    <source>
        <dbReference type="ARBA" id="ARBA00022741"/>
    </source>
</evidence>
<feature type="compositionally biased region" description="Low complexity" evidence="8">
    <location>
        <begin position="1324"/>
        <end position="1340"/>
    </location>
</feature>
<dbReference type="GO" id="GO:0000166">
    <property type="term" value="F:nucleotide binding"/>
    <property type="evidence" value="ECO:0007669"/>
    <property type="project" value="UniProtKB-KW"/>
</dbReference>
<dbReference type="Pfam" id="PF00211">
    <property type="entry name" value="Guanylate_cyc"/>
    <property type="match status" value="1"/>
</dbReference>
<evidence type="ECO:0000313" key="10">
    <source>
        <dbReference type="EMBL" id="GLC59416.1"/>
    </source>
</evidence>
<evidence type="ECO:0000256" key="8">
    <source>
        <dbReference type="SAM" id="MobiDB-lite"/>
    </source>
</evidence>
<dbReference type="SUPFAM" id="SSF55073">
    <property type="entry name" value="Nucleotide cyclase"/>
    <property type="match status" value="1"/>
</dbReference>
<feature type="region of interest" description="Disordered" evidence="8">
    <location>
        <begin position="455"/>
        <end position="571"/>
    </location>
</feature>
<keyword evidence="11" id="KW-1185">Reference proteome</keyword>
<proteinExistence type="inferred from homology"/>
<feature type="region of interest" description="Disordered" evidence="8">
    <location>
        <begin position="1389"/>
        <end position="1520"/>
    </location>
</feature>
<dbReference type="InterPro" id="IPR018297">
    <property type="entry name" value="A/G_cyclase_CS"/>
</dbReference>
<dbReference type="Proteomes" id="UP001165080">
    <property type="component" value="Unassembled WGS sequence"/>
</dbReference>
<feature type="region of interest" description="Disordered" evidence="8">
    <location>
        <begin position="748"/>
        <end position="782"/>
    </location>
</feature>
<keyword evidence="5" id="KW-0472">Membrane</keyword>
<keyword evidence="4" id="KW-1133">Transmembrane helix</keyword>
<keyword evidence="3" id="KW-0547">Nucleotide-binding</keyword>
<feature type="compositionally biased region" description="Basic and acidic residues" evidence="8">
    <location>
        <begin position="947"/>
        <end position="961"/>
    </location>
</feature>
<feature type="compositionally biased region" description="Gly residues" evidence="8">
    <location>
        <begin position="1500"/>
        <end position="1515"/>
    </location>
</feature>
<dbReference type="GO" id="GO:0004383">
    <property type="term" value="F:guanylate cyclase activity"/>
    <property type="evidence" value="ECO:0007669"/>
    <property type="project" value="TreeGrafter"/>
</dbReference>
<feature type="compositionally biased region" description="Low complexity" evidence="8">
    <location>
        <begin position="656"/>
        <end position="681"/>
    </location>
</feature>
<feature type="region of interest" description="Disordered" evidence="8">
    <location>
        <begin position="1324"/>
        <end position="1359"/>
    </location>
</feature>
<dbReference type="GO" id="GO:0001653">
    <property type="term" value="F:peptide receptor activity"/>
    <property type="evidence" value="ECO:0007669"/>
    <property type="project" value="TreeGrafter"/>
</dbReference>
<comment type="caution">
    <text evidence="10">The sequence shown here is derived from an EMBL/GenBank/DDBJ whole genome shotgun (WGS) entry which is preliminary data.</text>
</comment>
<feature type="region of interest" description="Disordered" evidence="8">
    <location>
        <begin position="605"/>
        <end position="639"/>
    </location>
</feature>
<feature type="region of interest" description="Disordered" evidence="8">
    <location>
        <begin position="376"/>
        <end position="400"/>
    </location>
</feature>
<dbReference type="GO" id="GO:0004016">
    <property type="term" value="F:adenylate cyclase activity"/>
    <property type="evidence" value="ECO:0007669"/>
    <property type="project" value="TreeGrafter"/>
</dbReference>
<sequence>MGLGGLFGCLCPSLGARARGRLHSAGDPDARSTCTSLERVNLDFFIRQPKQADVELLAYLVLAREDADVADGSAASEVFSVAFASGSLLSHLGCSSRQDYLARLGAWLAADAELADQFARLVRCAANGCVGMVVYPLEDGVQLHDGVYNLSLTVKSCLVVDAAAVLSPDGSGLGRPALAVSHKLSRLDDLSAMRQQEMALTTIPAIVTALLLDGRVVYQNPRSQQYMGNLVSSYVPPTGTSLTSLTSSNHPLKRLFKLDPEALQAFEAAMATETEFRRVVKVPKRIKQPQHGGGAGGGALSPGRRARTAGARDRNGSSRLVRQVSGVGRAATAGAGIGLGQDHAGGGGGYGRNAGGSIRSGRSGLVSREASMPLMSHGASGRTALAGSSRRGMLSGADSTAASRRSSLLMMQQHGAAGAAAGGGAAAPAAAAVAASGAARRSVRRCTSVMNLAGRAGLPSPASPYRPGTSNMVSRTPSFLGMGVAGAGPGQQRHPPQQPATSSPKRHEPRTLKPPSVAASPVRLTRVAEDQSPSGSVAAVGAPGRPSGVATWTAGLPHLEPPQAGGSGGDAAAAAAAAPTVAPLTVQAAASSADLLCDLPSGTPLSSPLADAVSQPSPGEGDLASGSLHHSITLAPPADPNHGRLLAAAAAASAAPAHLADGTPQGATAAAPPPQHGGQQARLRPDAAYHLVAAATGGDGGGGAAAGTGVAAATPSSLSARSAFTQVSSVDSAPSSPKLQVGRSAQPFACGATGASPLRPSQSQSHHQHHSSRRNSSSTGHSRPFAYAVGADAYRPVDSGASTGLGLGLGLGLGGGNEEGATERISFVSSTRSSRAGGRRGSFIVLGAAAGFGSVGGGIGALAASASAAFRRSTSADPLGLTAATASASAASSRKGTGTGMLNAPNSSGASSSSTATSPRTAHGRVLRAVPGGGGAAAFFRSHSVELHSHADPPPRSHPPDAPKTAATAASAVAPPPPPLVAAAAVSLVEVTPTFMDANGREVEGVANDTDAAVRALRQYAAAAAGGGGARAAPGLRSSGGPRVAAGLAAVAARDGLAAGSAAAGLVGAAGPLLACVASPVGGSAAGGSPPSFRSSVHLLSSIQEEGGEQRGSKEDYGPSAAAAAAVLPPLAALAPSAEANWWVSSCGGGVRPQTAGSGGGGGGGPRSAAVSMLLECGELEASSVDPAAAEGVSLMFSHLNSSGGGIDRLTSGHNVPLPSLNLGMASGMLDGLEGDLSYGGGGGSSLGSGAFRGFGAVLAGMARADGHGHGHQQVLPGNLSAQFRLGAARFAHAPAAAAAAVGGSGGSAAAAATAPARHAAAGAASTAGSPGSASAARAGMVPSPAGMTPSGEAPLAAGAHVGPRAPAAAAASSAAEAGTAAVVWQEGPAAAASPSSEHHGLLQQPQQQQNTEEEKAAGGPDGPVGQLSHGPLQLPSAPPLQLPSATSVSQSSRHPSAASPFGDGASQDTASSQLVKVAASSPSPRSGFTSLSQIAAADGAGGGGGGGGTDGGDGAGERHGVTTATVVSDFGMSSGGFAEMMGTTQMSVAGGQATGISTLTDGEDNYHYHYQDLVSLSPTAPQVKQLFPARHGGGGTNGGGGGGQGGPGGGDAGDAHRTWAAGDSLDVGGAGGGAAASNTSAAARYGSFTVERCLPEAVASGISGAVTCPAPSIGPTSADSAAVGGVGPVSAGGRGRDAGGGGVGGSSLAGTLTGGTASGMMALTSNGMAAGTGTGPRVPALRRRNTKDRLMSLLTSLSRDESDEEEPGDDHEWHDVYACVRVEGATGRTVAVITQTEVTEQVEVQRKLEALLEHEHKVLESIFPRHVIEHMTLQAKHRGAAAAGGVSGVGSGGGVGGGGLLGSSWANFRGSAMEALATSHSCVTILFCDIIGFTEMCKEVSAMVVMRFLNTLYMKFDELIDIYGVYKVETIGDCYMVAGGLVRTDVEGNKSVIGDGSEDALHAVRVMSFAKAIMREASEVVLPTSGEPVQLRVGLHSGPVMSGIVGDKMPRFCLFGDTVNTASRMESTCPPGAIHVSADTRALLDNEAWVATGGVQVKGKGLLETYVWAGHAAEEDEDAERRLKVYL</sequence>
<keyword evidence="6 7" id="KW-0456">Lyase</keyword>
<feature type="compositionally biased region" description="Polar residues" evidence="8">
    <location>
        <begin position="1467"/>
        <end position="1494"/>
    </location>
</feature>
<feature type="region of interest" description="Disordered" evidence="8">
    <location>
        <begin position="1590"/>
        <end position="1625"/>
    </location>
</feature>
<keyword evidence="2" id="KW-0812">Transmembrane</keyword>
<feature type="compositionally biased region" description="Low complexity" evidence="8">
    <location>
        <begin position="907"/>
        <end position="918"/>
    </location>
</feature>
<feature type="compositionally biased region" description="Gly residues" evidence="8">
    <location>
        <begin position="335"/>
        <end position="354"/>
    </location>
</feature>
<dbReference type="EMBL" id="BRXU01000027">
    <property type="protein sequence ID" value="GLC59416.1"/>
    <property type="molecule type" value="Genomic_DNA"/>
</dbReference>
<feature type="domain" description="Guanylate cyclase" evidence="9">
    <location>
        <begin position="1885"/>
        <end position="2027"/>
    </location>
</feature>
<dbReference type="PANTHER" id="PTHR11920:SF335">
    <property type="entry name" value="GUANYLATE CYCLASE"/>
    <property type="match status" value="1"/>
</dbReference>
<dbReference type="InterPro" id="IPR050401">
    <property type="entry name" value="Cyclic_nucleotide_synthase"/>
</dbReference>
<feature type="region of interest" description="Disordered" evidence="8">
    <location>
        <begin position="947"/>
        <end position="974"/>
    </location>
</feature>
<dbReference type="InterPro" id="IPR029787">
    <property type="entry name" value="Nucleotide_cyclase"/>
</dbReference>
<evidence type="ECO:0000256" key="6">
    <source>
        <dbReference type="ARBA" id="ARBA00023239"/>
    </source>
</evidence>
<dbReference type="PROSITE" id="PS50125">
    <property type="entry name" value="GUANYLATE_CYCLASE_2"/>
    <property type="match status" value="1"/>
</dbReference>
<feature type="region of interest" description="Disordered" evidence="8">
    <location>
        <begin position="888"/>
        <end position="922"/>
    </location>
</feature>
<protein>
    <recommendedName>
        <fullName evidence="9">Guanylate cyclase domain-containing protein</fullName>
    </recommendedName>
</protein>
<feature type="compositionally biased region" description="Polar residues" evidence="8">
    <location>
        <begin position="468"/>
        <end position="477"/>
    </location>
</feature>
<evidence type="ECO:0000256" key="2">
    <source>
        <dbReference type="ARBA" id="ARBA00022692"/>
    </source>
</evidence>
<dbReference type="GO" id="GO:0005886">
    <property type="term" value="C:plasma membrane"/>
    <property type="evidence" value="ECO:0007669"/>
    <property type="project" value="TreeGrafter"/>
</dbReference>
<feature type="compositionally biased region" description="Gly residues" evidence="8">
    <location>
        <begin position="291"/>
        <end position="300"/>
    </location>
</feature>
<gene>
    <name evidence="10" type="primary">PLEST008233</name>
    <name evidence="10" type="ORF">PLESTB_001483800</name>
</gene>
<feature type="compositionally biased region" description="Gly residues" evidence="8">
    <location>
        <begin position="1592"/>
        <end position="1613"/>
    </location>
</feature>
<evidence type="ECO:0000259" key="9">
    <source>
        <dbReference type="PROSITE" id="PS50125"/>
    </source>
</evidence>
<dbReference type="CDD" id="cd07302">
    <property type="entry name" value="CHD"/>
    <property type="match status" value="1"/>
</dbReference>
<evidence type="ECO:0000256" key="7">
    <source>
        <dbReference type="RuleBase" id="RU000405"/>
    </source>
</evidence>
<dbReference type="SMART" id="SM00044">
    <property type="entry name" value="CYCc"/>
    <property type="match status" value="1"/>
</dbReference>
<feature type="compositionally biased region" description="Low complexity" evidence="8">
    <location>
        <begin position="963"/>
        <end position="973"/>
    </location>
</feature>
<feature type="region of interest" description="Disordered" evidence="8">
    <location>
        <begin position="334"/>
        <end position="362"/>
    </location>
</feature>
<organism evidence="10 11">
    <name type="scientific">Pleodorina starrii</name>
    <dbReference type="NCBI Taxonomy" id="330485"/>
    <lineage>
        <taxon>Eukaryota</taxon>
        <taxon>Viridiplantae</taxon>
        <taxon>Chlorophyta</taxon>
        <taxon>core chlorophytes</taxon>
        <taxon>Chlorophyceae</taxon>
        <taxon>CS clade</taxon>
        <taxon>Chlamydomonadales</taxon>
        <taxon>Volvocaceae</taxon>
        <taxon>Pleodorina</taxon>
    </lineage>
</organism>
<dbReference type="PANTHER" id="PTHR11920">
    <property type="entry name" value="GUANYLYL CYCLASE"/>
    <property type="match status" value="1"/>
</dbReference>
<reference evidence="10 11" key="1">
    <citation type="journal article" date="2023" name="Commun. Biol.">
        <title>Reorganization of the ancestral sex-determining regions during the evolution of trioecy in Pleodorina starrii.</title>
        <authorList>
            <person name="Takahashi K."/>
            <person name="Suzuki S."/>
            <person name="Kawai-Toyooka H."/>
            <person name="Yamamoto K."/>
            <person name="Hamaji T."/>
            <person name="Ootsuki R."/>
            <person name="Yamaguchi H."/>
            <person name="Kawachi M."/>
            <person name="Higashiyama T."/>
            <person name="Nozaki H."/>
        </authorList>
    </citation>
    <scope>NUCLEOTIDE SEQUENCE [LARGE SCALE GENOMIC DNA]</scope>
    <source>
        <strain evidence="10 11">NIES-4479</strain>
    </source>
</reference>
<feature type="region of interest" description="Disordered" evidence="8">
    <location>
        <begin position="284"/>
        <end position="319"/>
    </location>
</feature>
<comment type="similarity">
    <text evidence="7">Belongs to the adenylyl cyclase class-4/guanylyl cyclase family.</text>
</comment>
<evidence type="ECO:0000256" key="5">
    <source>
        <dbReference type="ARBA" id="ARBA00023136"/>
    </source>
</evidence>
<dbReference type="Gene3D" id="3.30.70.1230">
    <property type="entry name" value="Nucleotide cyclase"/>
    <property type="match status" value="1"/>
</dbReference>
<feature type="region of interest" description="Disordered" evidence="8">
    <location>
        <begin position="656"/>
        <end position="682"/>
    </location>
</feature>
<dbReference type="GO" id="GO:0035556">
    <property type="term" value="P:intracellular signal transduction"/>
    <property type="evidence" value="ECO:0007669"/>
    <property type="project" value="InterPro"/>
</dbReference>